<comment type="subunit">
    <text evidence="4 6">Part of the 50S ribosomal subunit.</text>
</comment>
<reference evidence="7 10" key="1">
    <citation type="submission" date="2019-10" db="EMBL/GenBank/DDBJ databases">
        <title>Comparative genomics of sulfur disproportionating microorganisms.</title>
        <authorList>
            <person name="Ward L.M."/>
            <person name="Bertran E."/>
            <person name="Johnston D."/>
        </authorList>
    </citation>
    <scope>NUCLEOTIDE SEQUENCE [LARGE SCALE GENOMIC DNA]</scope>
    <source>
        <strain evidence="7 10">DSM 3772</strain>
    </source>
</reference>
<dbReference type="KEGG" id="aamb:D1866_12125"/>
<sequence length="156" mass="17691">MASWTYPQLSIDETKLGKAVVKDAPVSIRDLYNVCKAIRGMKVKEARDFLDRVLKHQEALPFWRYSHGSSHKSNISSRWGIKNGRYPVKAIKYVLKALDNAEANAVAKGLDPDNLKIIHIAAHKSFTLKRFMPRAFGRATAKYRRTSHIEVIVGEV</sequence>
<protein>
    <recommendedName>
        <fullName evidence="4">Large ribosomal subunit protein uL22</fullName>
    </recommendedName>
</protein>
<keyword evidence="4 6" id="KW-0699">rRNA-binding</keyword>
<organism evidence="8 9">
    <name type="scientific">Acidianus ambivalens</name>
    <name type="common">Desulfurolobus ambivalens</name>
    <dbReference type="NCBI Taxonomy" id="2283"/>
    <lineage>
        <taxon>Archaea</taxon>
        <taxon>Thermoproteota</taxon>
        <taxon>Thermoprotei</taxon>
        <taxon>Sulfolobales</taxon>
        <taxon>Sulfolobaceae</taxon>
        <taxon>Acidianus</taxon>
    </lineage>
</organism>
<comment type="function">
    <text evidence="4">The globular domain of the protein is located near the polypeptide exit tunnel on the outside of the subunit, while an extended beta-hairpin is found that lines the wall of the exit tunnel in the center of the 70S ribosome.</text>
</comment>
<dbReference type="InterPro" id="IPR018260">
    <property type="entry name" value="Ribosomal_uL22_CS"/>
</dbReference>
<dbReference type="CDD" id="cd00336">
    <property type="entry name" value="Ribosomal_L22"/>
    <property type="match status" value="1"/>
</dbReference>
<evidence type="ECO:0000313" key="9">
    <source>
        <dbReference type="Proteomes" id="UP000426328"/>
    </source>
</evidence>
<dbReference type="EMBL" id="CP045482">
    <property type="protein sequence ID" value="QGR22633.1"/>
    <property type="molecule type" value="Genomic_DNA"/>
</dbReference>
<keyword evidence="9" id="KW-1185">Reference proteome</keyword>
<comment type="function">
    <text evidence="4 6">This protein binds specifically to 23S rRNA. It makes multiple contacts with different domains of the 23S rRNA in the assembled 50S subunit and ribosome.</text>
</comment>
<evidence type="ECO:0000313" key="10">
    <source>
        <dbReference type="Proteomes" id="UP000474054"/>
    </source>
</evidence>
<dbReference type="InterPro" id="IPR036394">
    <property type="entry name" value="Ribosomal_uL22_sf"/>
</dbReference>
<keyword evidence="2 4" id="KW-0689">Ribosomal protein</keyword>
<evidence type="ECO:0000256" key="1">
    <source>
        <dbReference type="ARBA" id="ARBA00009451"/>
    </source>
</evidence>
<dbReference type="GO" id="GO:0022625">
    <property type="term" value="C:cytosolic large ribosomal subunit"/>
    <property type="evidence" value="ECO:0007669"/>
    <property type="project" value="UniProtKB-UniRule"/>
</dbReference>
<dbReference type="Gene3D" id="3.90.470.10">
    <property type="entry name" value="Ribosomal protein L22/L17"/>
    <property type="match status" value="1"/>
</dbReference>
<dbReference type="GeneID" id="42780492"/>
<dbReference type="GO" id="GO:0019843">
    <property type="term" value="F:rRNA binding"/>
    <property type="evidence" value="ECO:0007669"/>
    <property type="project" value="UniProtKB-UniRule"/>
</dbReference>
<reference evidence="8 9" key="2">
    <citation type="submission" date="2019-10" db="EMBL/GenBank/DDBJ databases">
        <title>Genome Sequences from Six Type Strain Members of the Archaeal Family Sulfolobaceae: Acidianus ambivalens, Acidianus infernus, Metallosphaera prunae, Stygiolobus azoricus, Sulfolobus metallicus, and Sulfurisphaera ohwakuensis.</title>
        <authorList>
            <person name="Counts J.A."/>
            <person name="Kelly R.M."/>
        </authorList>
    </citation>
    <scope>NUCLEOTIDE SEQUENCE [LARGE SCALE GENOMIC DNA]</scope>
    <source>
        <strain evidence="8 9">LEI 10</strain>
    </source>
</reference>
<dbReference type="RefSeq" id="WP_152940182.1">
    <property type="nucleotide sequence ID" value="NZ_CP045482.1"/>
</dbReference>
<dbReference type="InterPro" id="IPR001063">
    <property type="entry name" value="Ribosomal_uL22"/>
</dbReference>
<dbReference type="EMBL" id="WHYS01000001">
    <property type="protein sequence ID" value="MQL54845.1"/>
    <property type="molecule type" value="Genomic_DNA"/>
</dbReference>
<evidence type="ECO:0000313" key="7">
    <source>
        <dbReference type="EMBL" id="MQL54845.1"/>
    </source>
</evidence>
<dbReference type="AlphaFoldDB" id="A0A650CXT1"/>
<dbReference type="GO" id="GO:0002181">
    <property type="term" value="P:cytoplasmic translation"/>
    <property type="evidence" value="ECO:0007669"/>
    <property type="project" value="TreeGrafter"/>
</dbReference>
<dbReference type="SUPFAM" id="SSF54843">
    <property type="entry name" value="Ribosomal protein L22"/>
    <property type="match status" value="1"/>
</dbReference>
<evidence type="ECO:0000256" key="3">
    <source>
        <dbReference type="ARBA" id="ARBA00023274"/>
    </source>
</evidence>
<dbReference type="InterPro" id="IPR005721">
    <property type="entry name" value="Ribosomal_uL22_euk/arc"/>
</dbReference>
<evidence type="ECO:0000256" key="2">
    <source>
        <dbReference type="ARBA" id="ARBA00022980"/>
    </source>
</evidence>
<comment type="similarity">
    <text evidence="1 4 5">Belongs to the universal ribosomal protein uL22 family.</text>
</comment>
<proteinExistence type="inferred from homology"/>
<dbReference type="PANTHER" id="PTHR11593:SF10">
    <property type="entry name" value="60S RIBOSOMAL PROTEIN L17"/>
    <property type="match status" value="1"/>
</dbReference>
<name>A0A650CXT1_ACIAM</name>
<dbReference type="Proteomes" id="UP000474054">
    <property type="component" value="Unassembled WGS sequence"/>
</dbReference>
<dbReference type="InterPro" id="IPR057265">
    <property type="entry name" value="Ribosomal_uL22_arc-type"/>
</dbReference>
<dbReference type="HAMAP" id="MF_01331_A">
    <property type="entry name" value="Ribosomal_uL22_A"/>
    <property type="match status" value="1"/>
</dbReference>
<dbReference type="NCBIfam" id="NF003260">
    <property type="entry name" value="PRK04223.1"/>
    <property type="match status" value="1"/>
</dbReference>
<dbReference type="Proteomes" id="UP000426328">
    <property type="component" value="Chromosome"/>
</dbReference>
<evidence type="ECO:0000256" key="4">
    <source>
        <dbReference type="HAMAP-Rule" id="MF_01331"/>
    </source>
</evidence>
<evidence type="ECO:0000256" key="5">
    <source>
        <dbReference type="RuleBase" id="RU004005"/>
    </source>
</evidence>
<dbReference type="PANTHER" id="PTHR11593">
    <property type="entry name" value="60S RIBOSOMAL PROTEIN L17"/>
    <property type="match status" value="1"/>
</dbReference>
<accession>A0A650CXT1</accession>
<keyword evidence="3 4" id="KW-0687">Ribonucleoprotein</keyword>
<dbReference type="PROSITE" id="PS00464">
    <property type="entry name" value="RIBOSOMAL_L22"/>
    <property type="match status" value="1"/>
</dbReference>
<dbReference type="NCBIfam" id="TIGR01038">
    <property type="entry name" value="uL22_arch_euk"/>
    <property type="match status" value="1"/>
</dbReference>
<evidence type="ECO:0000313" key="8">
    <source>
        <dbReference type="EMBL" id="QGR22633.1"/>
    </source>
</evidence>
<keyword evidence="4 6" id="KW-0694">RNA-binding</keyword>
<evidence type="ECO:0000256" key="6">
    <source>
        <dbReference type="RuleBase" id="RU004007"/>
    </source>
</evidence>
<dbReference type="Pfam" id="PF00237">
    <property type="entry name" value="Ribosomal_L22"/>
    <property type="match status" value="1"/>
</dbReference>
<dbReference type="GO" id="GO:0003735">
    <property type="term" value="F:structural constituent of ribosome"/>
    <property type="evidence" value="ECO:0007669"/>
    <property type="project" value="UniProtKB-UniRule"/>
</dbReference>
<gene>
    <name evidence="4" type="primary">rpl22</name>
    <name evidence="8" type="ORF">D1866_12125</name>
    <name evidence="7" type="ORF">GFB69_03565</name>
</gene>